<gene>
    <name evidence="1" type="ORF">PAL_GLEAN10004187</name>
</gene>
<keyword evidence="2" id="KW-1185">Reference proteome</keyword>
<dbReference type="InParanoid" id="L5K7P7"/>
<proteinExistence type="predicted"/>
<reference evidence="2" key="1">
    <citation type="journal article" date="2013" name="Science">
        <title>Comparative analysis of bat genomes provides insight into the evolution of flight and immunity.</title>
        <authorList>
            <person name="Zhang G."/>
            <person name="Cowled C."/>
            <person name="Shi Z."/>
            <person name="Huang Z."/>
            <person name="Bishop-Lilly K.A."/>
            <person name="Fang X."/>
            <person name="Wynne J.W."/>
            <person name="Xiong Z."/>
            <person name="Baker M.L."/>
            <person name="Zhao W."/>
            <person name="Tachedjian M."/>
            <person name="Zhu Y."/>
            <person name="Zhou P."/>
            <person name="Jiang X."/>
            <person name="Ng J."/>
            <person name="Yang L."/>
            <person name="Wu L."/>
            <person name="Xiao J."/>
            <person name="Feng Y."/>
            <person name="Chen Y."/>
            <person name="Sun X."/>
            <person name="Zhang Y."/>
            <person name="Marsh G.A."/>
            <person name="Crameri G."/>
            <person name="Broder C.C."/>
            <person name="Frey K.G."/>
            <person name="Wang L.F."/>
            <person name="Wang J."/>
        </authorList>
    </citation>
    <scope>NUCLEOTIDE SEQUENCE [LARGE SCALE GENOMIC DNA]</scope>
</reference>
<organism evidence="1 2">
    <name type="scientific">Pteropus alecto</name>
    <name type="common">Black flying fox</name>
    <dbReference type="NCBI Taxonomy" id="9402"/>
    <lineage>
        <taxon>Eukaryota</taxon>
        <taxon>Metazoa</taxon>
        <taxon>Chordata</taxon>
        <taxon>Craniata</taxon>
        <taxon>Vertebrata</taxon>
        <taxon>Euteleostomi</taxon>
        <taxon>Mammalia</taxon>
        <taxon>Eutheria</taxon>
        <taxon>Laurasiatheria</taxon>
        <taxon>Chiroptera</taxon>
        <taxon>Yinpterochiroptera</taxon>
        <taxon>Pteropodoidea</taxon>
        <taxon>Pteropodidae</taxon>
        <taxon>Pteropodinae</taxon>
        <taxon>Pteropus</taxon>
    </lineage>
</organism>
<evidence type="ECO:0000313" key="1">
    <source>
        <dbReference type="EMBL" id="ELK07535.1"/>
    </source>
</evidence>
<accession>L5K7P7</accession>
<sequence>MAKNTLTLKPNRSGRLEKLLLPFGELARTPGFRSSTHWSVIRAPSRTGWVEASPEGRHIHLQPDLGHRNGPVPVSLTSSIQTKVDVNLSKRSRLE</sequence>
<dbReference type="Proteomes" id="UP000010552">
    <property type="component" value="Unassembled WGS sequence"/>
</dbReference>
<dbReference type="EMBL" id="KB030957">
    <property type="protein sequence ID" value="ELK07535.1"/>
    <property type="molecule type" value="Genomic_DNA"/>
</dbReference>
<dbReference type="AlphaFoldDB" id="L5K7P7"/>
<protein>
    <submittedName>
        <fullName evidence="1">Uncharacterized protein</fullName>
    </submittedName>
</protein>
<name>L5K7P7_PTEAL</name>
<evidence type="ECO:0000313" key="2">
    <source>
        <dbReference type="Proteomes" id="UP000010552"/>
    </source>
</evidence>